<dbReference type="PROSITE" id="PS00018">
    <property type="entry name" value="EF_HAND_1"/>
    <property type="match status" value="1"/>
</dbReference>
<evidence type="ECO:0000313" key="3">
    <source>
        <dbReference type="EMBL" id="CAE0387407.1"/>
    </source>
</evidence>
<dbReference type="AlphaFoldDB" id="A0A7S3KLG1"/>
<name>A0A7S3KLG1_EUPCR</name>
<evidence type="ECO:0000256" key="1">
    <source>
        <dbReference type="ARBA" id="ARBA00022837"/>
    </source>
</evidence>
<dbReference type="CDD" id="cd00051">
    <property type="entry name" value="EFh"/>
    <property type="match status" value="1"/>
</dbReference>
<dbReference type="GO" id="GO:0005509">
    <property type="term" value="F:calcium ion binding"/>
    <property type="evidence" value="ECO:0007669"/>
    <property type="project" value="InterPro"/>
</dbReference>
<reference evidence="3" key="1">
    <citation type="submission" date="2021-01" db="EMBL/GenBank/DDBJ databases">
        <authorList>
            <person name="Corre E."/>
            <person name="Pelletier E."/>
            <person name="Niang G."/>
            <person name="Scheremetjew M."/>
            <person name="Finn R."/>
            <person name="Kale V."/>
            <person name="Holt S."/>
            <person name="Cochrane G."/>
            <person name="Meng A."/>
            <person name="Brown T."/>
            <person name="Cohen L."/>
        </authorList>
    </citation>
    <scope>NUCLEOTIDE SEQUENCE</scope>
    <source>
        <strain evidence="3">CT5</strain>
    </source>
</reference>
<proteinExistence type="predicted"/>
<protein>
    <recommendedName>
        <fullName evidence="2">EF-hand domain-containing protein</fullName>
    </recommendedName>
</protein>
<dbReference type="InterPro" id="IPR018247">
    <property type="entry name" value="EF_Hand_1_Ca_BS"/>
</dbReference>
<keyword evidence="1" id="KW-0106">Calcium</keyword>
<dbReference type="Pfam" id="PF13499">
    <property type="entry name" value="EF-hand_7"/>
    <property type="match status" value="1"/>
</dbReference>
<dbReference type="Gene3D" id="1.10.238.10">
    <property type="entry name" value="EF-hand"/>
    <property type="match status" value="1"/>
</dbReference>
<organism evidence="3">
    <name type="scientific">Euplotes crassus</name>
    <dbReference type="NCBI Taxonomy" id="5936"/>
    <lineage>
        <taxon>Eukaryota</taxon>
        <taxon>Sar</taxon>
        <taxon>Alveolata</taxon>
        <taxon>Ciliophora</taxon>
        <taxon>Intramacronucleata</taxon>
        <taxon>Spirotrichea</taxon>
        <taxon>Hypotrichia</taxon>
        <taxon>Euplotida</taxon>
        <taxon>Euplotidae</taxon>
        <taxon>Moneuplotes</taxon>
    </lineage>
</organism>
<dbReference type="InterPro" id="IPR002048">
    <property type="entry name" value="EF_hand_dom"/>
</dbReference>
<feature type="domain" description="EF-hand" evidence="2">
    <location>
        <begin position="93"/>
        <end position="128"/>
    </location>
</feature>
<dbReference type="SUPFAM" id="SSF47473">
    <property type="entry name" value="EF-hand"/>
    <property type="match status" value="1"/>
</dbReference>
<sequence>MMKSIERGSMEEWQWRKIVEKMYDPNDYEILEQKFIDAIQERRHKSIYNSMGDSRKMTREEQMMKLQQKDIEKLRFTDFQKIILDFQLREHEKFLEKFIDVFKSIDSDNNGVINESEFRELVQSMDVISDEEEVNYLLQMIDPFNNQQMTFSELVHLFSSHMVPIDESDPQRTIPLLEKFVSQIQGSENNEEIVMEEESNE</sequence>
<dbReference type="EMBL" id="HBIK01026570">
    <property type="protein sequence ID" value="CAE0387407.1"/>
    <property type="molecule type" value="Transcribed_RNA"/>
</dbReference>
<evidence type="ECO:0000259" key="2">
    <source>
        <dbReference type="PROSITE" id="PS50222"/>
    </source>
</evidence>
<accession>A0A7S3KLG1</accession>
<dbReference type="InterPro" id="IPR011992">
    <property type="entry name" value="EF-hand-dom_pair"/>
</dbReference>
<dbReference type="SMART" id="SM00054">
    <property type="entry name" value="EFh"/>
    <property type="match status" value="2"/>
</dbReference>
<dbReference type="PROSITE" id="PS50222">
    <property type="entry name" value="EF_HAND_2"/>
    <property type="match status" value="1"/>
</dbReference>
<gene>
    <name evidence="3" type="ORF">ECRA1380_LOCUS12379</name>
</gene>